<sequence length="81" mass="9305">MDTSLVTDCMDNEEEYYHRLEQILVQNQSLRKQMQTSGKVTDNGNNIPLDPCHVWTLERIESLVANSATDCQQLIHTNTII</sequence>
<accession>A0A7R9MSD5</accession>
<dbReference type="EMBL" id="CAJPVJ010047432">
    <property type="protein sequence ID" value="CAG2182724.1"/>
    <property type="molecule type" value="Genomic_DNA"/>
</dbReference>
<dbReference type="AlphaFoldDB" id="A0A7R9MSD5"/>
<dbReference type="EMBL" id="OC962257">
    <property type="protein sequence ID" value="CAD7665588.1"/>
    <property type="molecule type" value="Genomic_DNA"/>
</dbReference>
<keyword evidence="2" id="KW-1185">Reference proteome</keyword>
<gene>
    <name evidence="1" type="ORF">ONB1V03_LOCUS22145</name>
</gene>
<proteinExistence type="predicted"/>
<evidence type="ECO:0000313" key="2">
    <source>
        <dbReference type="Proteomes" id="UP000728032"/>
    </source>
</evidence>
<name>A0A7R9MSD5_9ACAR</name>
<dbReference type="Proteomes" id="UP000728032">
    <property type="component" value="Unassembled WGS sequence"/>
</dbReference>
<organism evidence="1">
    <name type="scientific">Oppiella nova</name>
    <dbReference type="NCBI Taxonomy" id="334625"/>
    <lineage>
        <taxon>Eukaryota</taxon>
        <taxon>Metazoa</taxon>
        <taxon>Ecdysozoa</taxon>
        <taxon>Arthropoda</taxon>
        <taxon>Chelicerata</taxon>
        <taxon>Arachnida</taxon>
        <taxon>Acari</taxon>
        <taxon>Acariformes</taxon>
        <taxon>Sarcoptiformes</taxon>
        <taxon>Oribatida</taxon>
        <taxon>Brachypylina</taxon>
        <taxon>Oppioidea</taxon>
        <taxon>Oppiidae</taxon>
        <taxon>Oppiella</taxon>
    </lineage>
</organism>
<evidence type="ECO:0000313" key="1">
    <source>
        <dbReference type="EMBL" id="CAD7665588.1"/>
    </source>
</evidence>
<reference evidence="1" key="1">
    <citation type="submission" date="2020-11" db="EMBL/GenBank/DDBJ databases">
        <authorList>
            <person name="Tran Van P."/>
        </authorList>
    </citation>
    <scope>NUCLEOTIDE SEQUENCE</scope>
</reference>
<protein>
    <submittedName>
        <fullName evidence="1">Uncharacterized protein</fullName>
    </submittedName>
</protein>